<dbReference type="AlphaFoldDB" id="A0A5K7XDP6"/>
<organism evidence="2 3">
    <name type="scientific">Lacipirellula parvula</name>
    <dbReference type="NCBI Taxonomy" id="2650471"/>
    <lineage>
        <taxon>Bacteria</taxon>
        <taxon>Pseudomonadati</taxon>
        <taxon>Planctomycetota</taxon>
        <taxon>Planctomycetia</taxon>
        <taxon>Pirellulales</taxon>
        <taxon>Lacipirellulaceae</taxon>
        <taxon>Lacipirellula</taxon>
    </lineage>
</organism>
<keyword evidence="1" id="KW-0812">Transmembrane</keyword>
<evidence type="ECO:0000313" key="2">
    <source>
        <dbReference type="EMBL" id="BBO34167.1"/>
    </source>
</evidence>
<protein>
    <submittedName>
        <fullName evidence="2">Uncharacterized protein</fullName>
    </submittedName>
</protein>
<proteinExistence type="predicted"/>
<gene>
    <name evidence="2" type="ORF">PLANPX_3779</name>
</gene>
<keyword evidence="1" id="KW-1133">Transmembrane helix</keyword>
<reference evidence="3" key="1">
    <citation type="submission" date="2019-10" db="EMBL/GenBank/DDBJ databases">
        <title>Lacipirellula parvula gen. nov., sp. nov., representing a lineage of planctomycetes widespread in freshwater anoxic habitats, and description of the family Lacipirellulaceae.</title>
        <authorList>
            <person name="Dedysh S.N."/>
            <person name="Kulichevskaya I.S."/>
            <person name="Beletsky A.V."/>
            <person name="Rakitin A.L."/>
            <person name="Mardanov A.V."/>
            <person name="Ivanova A.A."/>
            <person name="Saltykova V.X."/>
            <person name="Rijpstra W.I.C."/>
            <person name="Sinninghe Damste J.S."/>
            <person name="Ravin N.V."/>
        </authorList>
    </citation>
    <scope>NUCLEOTIDE SEQUENCE [LARGE SCALE GENOMIC DNA]</scope>
    <source>
        <strain evidence="3">PX69</strain>
    </source>
</reference>
<sequence length="62" mass="7317">MTEKRIVTLDRDGNVVKIELHQEPGMWERFWRRLAFIMLALLVPSLIGIGWMSCILATTRRF</sequence>
<keyword evidence="3" id="KW-1185">Reference proteome</keyword>
<keyword evidence="1" id="KW-0472">Membrane</keyword>
<dbReference type="Proteomes" id="UP000326837">
    <property type="component" value="Chromosome"/>
</dbReference>
<evidence type="ECO:0000313" key="3">
    <source>
        <dbReference type="Proteomes" id="UP000326837"/>
    </source>
</evidence>
<evidence type="ECO:0000256" key="1">
    <source>
        <dbReference type="SAM" id="Phobius"/>
    </source>
</evidence>
<accession>A0A5K7XDP6</accession>
<feature type="transmembrane region" description="Helical" evidence="1">
    <location>
        <begin position="34"/>
        <end position="57"/>
    </location>
</feature>
<dbReference type="KEGG" id="lpav:PLANPX_3779"/>
<name>A0A5K7XDP6_9BACT</name>
<dbReference type="EMBL" id="AP021861">
    <property type="protein sequence ID" value="BBO34167.1"/>
    <property type="molecule type" value="Genomic_DNA"/>
</dbReference>